<feature type="compositionally biased region" description="Acidic residues" evidence="1">
    <location>
        <begin position="159"/>
        <end position="169"/>
    </location>
</feature>
<feature type="compositionally biased region" description="Polar residues" evidence="1">
    <location>
        <begin position="28"/>
        <end position="41"/>
    </location>
</feature>
<evidence type="ECO:0000313" key="4">
    <source>
        <dbReference type="Proteomes" id="UP000051295"/>
    </source>
</evidence>
<comment type="caution">
    <text evidence="3">The sequence shown here is derived from an EMBL/GenBank/DDBJ whole genome shotgun (WGS) entry which is preliminary data.</text>
</comment>
<dbReference type="AlphaFoldDB" id="A0A0T5NUH5"/>
<name>A0A0T5NUH5_9RHOB</name>
<evidence type="ECO:0000256" key="1">
    <source>
        <dbReference type="SAM" id="MobiDB-lite"/>
    </source>
</evidence>
<dbReference type="OrthoDB" id="7744901at2"/>
<dbReference type="RefSeq" id="WP_057793218.1">
    <property type="nucleotide sequence ID" value="NZ_LAXJ01000009.1"/>
</dbReference>
<gene>
    <name evidence="3" type="ORF">XM53_10960</name>
</gene>
<feature type="chain" id="PRO_5006663921" evidence="2">
    <location>
        <begin position="22"/>
        <end position="183"/>
    </location>
</feature>
<proteinExistence type="predicted"/>
<sequence length="183" mass="19209">MIGRIAIATTAALALTTAGFAQEAAEGTTDQGAAQGETQQNAEKEVPTRTLEAIEPAEGITNETLTDEKLRAFVQSLVAVNTVAQHFMPRIEAEADGEKRAELMAYANDSIVNAIEVIADITPAEFKAIDIAAQQDQELNQRILDEIKVAAAEGKAAEEAAENEAEAAEGTDGGAEGDVPQTE</sequence>
<keyword evidence="4" id="KW-1185">Reference proteome</keyword>
<feature type="signal peptide" evidence="2">
    <location>
        <begin position="1"/>
        <end position="21"/>
    </location>
</feature>
<dbReference type="Proteomes" id="UP000051295">
    <property type="component" value="Unassembled WGS sequence"/>
</dbReference>
<dbReference type="PATRIC" id="fig|1641875.4.peg.4614"/>
<protein>
    <submittedName>
        <fullName evidence="3">Uncharacterized protein</fullName>
    </submittedName>
</protein>
<dbReference type="EMBL" id="LAXJ01000009">
    <property type="protein sequence ID" value="KRS12595.1"/>
    <property type="molecule type" value="Genomic_DNA"/>
</dbReference>
<reference evidence="3 4" key="1">
    <citation type="submission" date="2015-04" db="EMBL/GenBank/DDBJ databases">
        <title>The draft genome sequence of Roseovarius sp.R12b.</title>
        <authorList>
            <person name="Li G."/>
            <person name="Lai Q."/>
            <person name="Shao Z."/>
            <person name="Yan P."/>
        </authorList>
    </citation>
    <scope>NUCLEOTIDE SEQUENCE [LARGE SCALE GENOMIC DNA]</scope>
    <source>
        <strain evidence="3 4">R12B</strain>
    </source>
</reference>
<evidence type="ECO:0000256" key="2">
    <source>
        <dbReference type="SAM" id="SignalP"/>
    </source>
</evidence>
<feature type="region of interest" description="Disordered" evidence="1">
    <location>
        <begin position="26"/>
        <end position="59"/>
    </location>
</feature>
<feature type="region of interest" description="Disordered" evidence="1">
    <location>
        <begin position="153"/>
        <end position="183"/>
    </location>
</feature>
<organism evidence="3 4">
    <name type="scientific">Roseovarius atlanticus</name>
    <dbReference type="NCBI Taxonomy" id="1641875"/>
    <lineage>
        <taxon>Bacteria</taxon>
        <taxon>Pseudomonadati</taxon>
        <taxon>Pseudomonadota</taxon>
        <taxon>Alphaproteobacteria</taxon>
        <taxon>Rhodobacterales</taxon>
        <taxon>Roseobacteraceae</taxon>
        <taxon>Roseovarius</taxon>
    </lineage>
</organism>
<evidence type="ECO:0000313" key="3">
    <source>
        <dbReference type="EMBL" id="KRS12595.1"/>
    </source>
</evidence>
<keyword evidence="2" id="KW-0732">Signal</keyword>
<accession>A0A0T5NUH5</accession>